<keyword evidence="1" id="KW-1277">Toxin-antitoxin system</keyword>
<proteinExistence type="inferred from homology"/>
<dbReference type="PANTHER" id="PTHR33397:SF3">
    <property type="entry name" value="MRNA NUCLEASE HEPT"/>
    <property type="match status" value="1"/>
</dbReference>
<dbReference type="Gene3D" id="1.20.120.580">
    <property type="entry name" value="bsu32300-like"/>
    <property type="match status" value="1"/>
</dbReference>
<protein>
    <submittedName>
        <fullName evidence="5">Uncharacterized protein YutE (UPF0331/DUF86 family)</fullName>
    </submittedName>
</protein>
<dbReference type="GO" id="GO:0016787">
    <property type="term" value="F:hydrolase activity"/>
    <property type="evidence" value="ECO:0007669"/>
    <property type="project" value="UniProtKB-KW"/>
</dbReference>
<dbReference type="RefSeq" id="WP_132013467.1">
    <property type="nucleotide sequence ID" value="NZ_SLUN01000005.1"/>
</dbReference>
<dbReference type="Pfam" id="PF01934">
    <property type="entry name" value="HepT-like"/>
    <property type="match status" value="1"/>
</dbReference>
<dbReference type="OrthoDB" id="9796612at2"/>
<gene>
    <name evidence="5" type="ORF">EDC14_1005184</name>
</gene>
<name>A0A4R1S4K7_HYDET</name>
<dbReference type="InterPro" id="IPR052379">
    <property type="entry name" value="Type_VII_TA_RNase"/>
</dbReference>
<keyword evidence="2" id="KW-0540">Nuclease</keyword>
<accession>A0A4R1S4K7</accession>
<evidence type="ECO:0000313" key="5">
    <source>
        <dbReference type="EMBL" id="TCL73322.1"/>
    </source>
</evidence>
<evidence type="ECO:0000313" key="6">
    <source>
        <dbReference type="Proteomes" id="UP000295008"/>
    </source>
</evidence>
<dbReference type="GO" id="GO:0110001">
    <property type="term" value="C:toxin-antitoxin complex"/>
    <property type="evidence" value="ECO:0007669"/>
    <property type="project" value="InterPro"/>
</dbReference>
<reference evidence="5 6" key="1">
    <citation type="submission" date="2019-03" db="EMBL/GenBank/DDBJ databases">
        <title>Genomic Encyclopedia of Type Strains, Phase IV (KMG-IV): sequencing the most valuable type-strain genomes for metagenomic binning, comparative biology and taxonomic classification.</title>
        <authorList>
            <person name="Goeker M."/>
        </authorList>
    </citation>
    <scope>NUCLEOTIDE SEQUENCE [LARGE SCALE GENOMIC DNA]</scope>
    <source>
        <strain evidence="5 6">LX-B</strain>
    </source>
</reference>
<evidence type="ECO:0000256" key="1">
    <source>
        <dbReference type="ARBA" id="ARBA00022649"/>
    </source>
</evidence>
<evidence type="ECO:0000256" key="3">
    <source>
        <dbReference type="ARBA" id="ARBA00022801"/>
    </source>
</evidence>
<keyword evidence="3" id="KW-0378">Hydrolase</keyword>
<dbReference type="NCBIfam" id="NF047751">
    <property type="entry name" value="HepT_toxin"/>
    <property type="match status" value="1"/>
</dbReference>
<keyword evidence="6" id="KW-1185">Reference proteome</keyword>
<dbReference type="InterPro" id="IPR037038">
    <property type="entry name" value="HepT-like_sf"/>
</dbReference>
<dbReference type="AlphaFoldDB" id="A0A4R1S4K7"/>
<evidence type="ECO:0000256" key="4">
    <source>
        <dbReference type="ARBA" id="ARBA00024207"/>
    </source>
</evidence>
<dbReference type="InterPro" id="IPR008201">
    <property type="entry name" value="HepT-like"/>
</dbReference>
<sequence length="141" mass="16095">MKDNMAICSKLERLAGYYQELKQLTAGVSLETYLQQTLLKRAVEREIQLIVECATDVNNMILKKLGKGPAKDYFNTFLELAEAGVLAMEFALQIAPSTGLRNILVHEYQTIDDTLVYQSIGKVLRYYQQYLETVAKYLGCW</sequence>
<dbReference type="PANTHER" id="PTHR33397">
    <property type="entry name" value="UPF0331 PROTEIN YUTE"/>
    <property type="match status" value="1"/>
</dbReference>
<comment type="similarity">
    <text evidence="4">Belongs to the HepT RNase toxin family.</text>
</comment>
<dbReference type="GO" id="GO:0004540">
    <property type="term" value="F:RNA nuclease activity"/>
    <property type="evidence" value="ECO:0007669"/>
    <property type="project" value="InterPro"/>
</dbReference>
<organism evidence="5 6">
    <name type="scientific">Hydrogenispora ethanolica</name>
    <dbReference type="NCBI Taxonomy" id="1082276"/>
    <lineage>
        <taxon>Bacteria</taxon>
        <taxon>Bacillati</taxon>
        <taxon>Bacillota</taxon>
        <taxon>Hydrogenispora</taxon>
    </lineage>
</organism>
<dbReference type="EMBL" id="SLUN01000005">
    <property type="protein sequence ID" value="TCL73322.1"/>
    <property type="molecule type" value="Genomic_DNA"/>
</dbReference>
<dbReference type="Proteomes" id="UP000295008">
    <property type="component" value="Unassembled WGS sequence"/>
</dbReference>
<evidence type="ECO:0000256" key="2">
    <source>
        <dbReference type="ARBA" id="ARBA00022722"/>
    </source>
</evidence>
<comment type="caution">
    <text evidence="5">The sequence shown here is derived from an EMBL/GenBank/DDBJ whole genome shotgun (WGS) entry which is preliminary data.</text>
</comment>